<reference evidence="4 5" key="1">
    <citation type="submission" date="2019-06" db="EMBL/GenBank/DDBJ databases">
        <title>Genome Sequence of the Brown Rot Fungal Pathogen Monilinia fructicola.</title>
        <authorList>
            <person name="De Miccolis Angelini R.M."/>
            <person name="Landi L."/>
            <person name="Abate D."/>
            <person name="Pollastro S."/>
            <person name="Romanazzi G."/>
            <person name="Faretra F."/>
        </authorList>
    </citation>
    <scope>NUCLEOTIDE SEQUENCE [LARGE SCALE GENOMIC DNA]</scope>
    <source>
        <strain evidence="4 5">Mfrc123</strain>
    </source>
</reference>
<evidence type="ECO:0000259" key="3">
    <source>
        <dbReference type="Pfam" id="PF23566"/>
    </source>
</evidence>
<dbReference type="PANTHER" id="PTHR30005:SF0">
    <property type="entry name" value="RETROGRADE REGULATION PROTEIN 2"/>
    <property type="match status" value="1"/>
</dbReference>
<dbReference type="Pfam" id="PF02541">
    <property type="entry name" value="Ppx-GppA"/>
    <property type="match status" value="1"/>
</dbReference>
<dbReference type="SUPFAM" id="SSF53067">
    <property type="entry name" value="Actin-like ATPase domain"/>
    <property type="match status" value="2"/>
</dbReference>
<accession>A0A5M9K049</accession>
<feature type="compositionally biased region" description="Low complexity" evidence="1">
    <location>
        <begin position="681"/>
        <end position="697"/>
    </location>
</feature>
<feature type="region of interest" description="Disordered" evidence="1">
    <location>
        <begin position="623"/>
        <end position="651"/>
    </location>
</feature>
<evidence type="ECO:0000256" key="1">
    <source>
        <dbReference type="SAM" id="MobiDB-lite"/>
    </source>
</evidence>
<dbReference type="Gene3D" id="3.30.420.150">
    <property type="entry name" value="Exopolyphosphatase. Domain 2"/>
    <property type="match status" value="1"/>
</dbReference>
<dbReference type="Proteomes" id="UP000322873">
    <property type="component" value="Unassembled WGS sequence"/>
</dbReference>
<dbReference type="Pfam" id="PF23566">
    <property type="entry name" value="RTG2_C"/>
    <property type="match status" value="1"/>
</dbReference>
<feature type="domain" description="Ppx/GppA phosphatase N-terminal" evidence="2">
    <location>
        <begin position="63"/>
        <end position="382"/>
    </location>
</feature>
<proteinExistence type="predicted"/>
<feature type="compositionally biased region" description="Polar residues" evidence="1">
    <location>
        <begin position="641"/>
        <end position="651"/>
    </location>
</feature>
<dbReference type="InterPro" id="IPR050273">
    <property type="entry name" value="GppA/Ppx_hydrolase"/>
</dbReference>
<dbReference type="GO" id="GO:0006357">
    <property type="term" value="P:regulation of transcription by RNA polymerase II"/>
    <property type="evidence" value="ECO:0007669"/>
    <property type="project" value="TreeGrafter"/>
</dbReference>
<name>A0A5M9K049_MONFR</name>
<feature type="region of interest" description="Disordered" evidence="1">
    <location>
        <begin position="679"/>
        <end position="704"/>
    </location>
</feature>
<gene>
    <name evidence="4" type="ORF">EYC84_005660</name>
</gene>
<dbReference type="InterPro" id="IPR043129">
    <property type="entry name" value="ATPase_NBD"/>
</dbReference>
<evidence type="ECO:0000259" key="2">
    <source>
        <dbReference type="Pfam" id="PF02541"/>
    </source>
</evidence>
<dbReference type="FunFam" id="3.30.420.40:FF:000191">
    <property type="entry name" value="Retrograde regulation protein 2"/>
    <property type="match status" value="1"/>
</dbReference>
<feature type="domain" description="RTG2 C-terminal" evidence="3">
    <location>
        <begin position="410"/>
        <end position="592"/>
    </location>
</feature>
<protein>
    <submittedName>
        <fullName evidence="4">Uncharacterized protein</fullName>
    </submittedName>
</protein>
<dbReference type="EMBL" id="VICG01000003">
    <property type="protein sequence ID" value="KAA8574143.1"/>
    <property type="molecule type" value="Genomic_DNA"/>
</dbReference>
<organism evidence="4 5">
    <name type="scientific">Monilinia fructicola</name>
    <name type="common">Brown rot fungus</name>
    <name type="synonym">Ciboria fructicola</name>
    <dbReference type="NCBI Taxonomy" id="38448"/>
    <lineage>
        <taxon>Eukaryota</taxon>
        <taxon>Fungi</taxon>
        <taxon>Dikarya</taxon>
        <taxon>Ascomycota</taxon>
        <taxon>Pezizomycotina</taxon>
        <taxon>Leotiomycetes</taxon>
        <taxon>Helotiales</taxon>
        <taxon>Sclerotiniaceae</taxon>
        <taxon>Monilinia</taxon>
    </lineage>
</organism>
<keyword evidence="5" id="KW-1185">Reference proteome</keyword>
<dbReference type="AlphaFoldDB" id="A0A5M9K049"/>
<evidence type="ECO:0000313" key="5">
    <source>
        <dbReference type="Proteomes" id="UP000322873"/>
    </source>
</evidence>
<dbReference type="Gene3D" id="3.30.420.40">
    <property type="match status" value="1"/>
</dbReference>
<dbReference type="InterPro" id="IPR003695">
    <property type="entry name" value="Ppx_GppA_N"/>
</dbReference>
<dbReference type="PANTHER" id="PTHR30005">
    <property type="entry name" value="EXOPOLYPHOSPHATASE"/>
    <property type="match status" value="1"/>
</dbReference>
<dbReference type="InterPro" id="IPR057512">
    <property type="entry name" value="RTG2_C"/>
</dbReference>
<comment type="caution">
    <text evidence="4">The sequence shown here is derived from an EMBL/GenBank/DDBJ whole genome shotgun (WGS) entry which is preliminary data.</text>
</comment>
<sequence length="704" mass="76726">MGDKTKAMVDPSVITIDNISTRMPPHDGKSVSNSTDNLYALVDMGSNGIRFSISDLSPPTSRLLPCLYRDRAAISLYDALHSSLPGSREFFFDPGTISRVAAHLAAFKRTCTSYGVPEKNIAVFATEAMRTALNRKDMTEAIKRASGLEVDILSPQVESLLGAMGARSGFGDVKGLMMDLGGGSVQMSFMDSGDAEARNREAIGTKGEGEGVGDTYWRKSALSARSMPFGAAKMTALLKAGDIQDIRSDLRSRFHETFQGLWESFPTLQHLVENEGVTIYLCGGGFRGYGSMLMHTDPINPYPIPSIAGYKVSGKRFQQTQELLQVNREETEKIHGMSKRRREQFPAIVEVIEGIICTVPNIKEVIFCGGGNREGVLYLKLPPEIQATHPLLLFPSTFHTNTNFNNPQHPQATTKQLAQILASALPAGHPTTALFTPEILRYIVAHTWDDMANVANVNAARALHAPISGPVAGMPGLTHDVIAVLSLTMCARWENDLGKVDRGVWEGERRVLGDEGVWWCGFVGALARLMAVLGTACPGGGLEGKLRFEGMWRGGLGKKGGKEGVVVTVFWEGEEEGKRDVDLEKVVGKVGKGLGLGLKRRVEVSWGIYLHSIRRMIQSRCQIPNTQHPTPNLPSPFLREPSTTTTPRGKSSQTFSIQQICIDVFICLLSSPLLFMPPTPHQTTPSSQIQSNLLQSNPTNPTNP</sequence>
<evidence type="ECO:0000313" key="4">
    <source>
        <dbReference type="EMBL" id="KAA8574143.1"/>
    </source>
</evidence>
<dbReference type="VEuPathDB" id="FungiDB:MFRU_001g00690"/>